<protein>
    <submittedName>
        <fullName evidence="1">Uncharacterized protein</fullName>
    </submittedName>
</protein>
<dbReference type="EMBL" id="BARW01024897">
    <property type="protein sequence ID" value="GAI97148.1"/>
    <property type="molecule type" value="Genomic_DNA"/>
</dbReference>
<sequence>MKGKLLDVKVVKYSMLPRLQFDIEIENDSDTHRALIYGWTGEFSLQQPYMLIGNLSTNFDFLTLQPSAKGKIKTFCEVSPEKLGIIENQKNSCYWMSCLMR</sequence>
<evidence type="ECO:0000313" key="1">
    <source>
        <dbReference type="EMBL" id="GAI97148.1"/>
    </source>
</evidence>
<dbReference type="AlphaFoldDB" id="X1SW07"/>
<accession>X1SW07</accession>
<organism evidence="1">
    <name type="scientific">marine sediment metagenome</name>
    <dbReference type="NCBI Taxonomy" id="412755"/>
    <lineage>
        <taxon>unclassified sequences</taxon>
        <taxon>metagenomes</taxon>
        <taxon>ecological metagenomes</taxon>
    </lineage>
</organism>
<name>X1SW07_9ZZZZ</name>
<gene>
    <name evidence="1" type="ORF">S12H4_40939</name>
</gene>
<reference evidence="1" key="1">
    <citation type="journal article" date="2014" name="Front. Microbiol.">
        <title>High frequency of phylogenetically diverse reductive dehalogenase-homologous genes in deep subseafloor sedimentary metagenomes.</title>
        <authorList>
            <person name="Kawai M."/>
            <person name="Futagami T."/>
            <person name="Toyoda A."/>
            <person name="Takaki Y."/>
            <person name="Nishi S."/>
            <person name="Hori S."/>
            <person name="Arai W."/>
            <person name="Tsubouchi T."/>
            <person name="Morono Y."/>
            <person name="Uchiyama I."/>
            <person name="Ito T."/>
            <person name="Fujiyama A."/>
            <person name="Inagaki F."/>
            <person name="Takami H."/>
        </authorList>
    </citation>
    <scope>NUCLEOTIDE SEQUENCE</scope>
    <source>
        <strain evidence="1">Expedition CK06-06</strain>
    </source>
</reference>
<comment type="caution">
    <text evidence="1">The sequence shown here is derived from an EMBL/GenBank/DDBJ whole genome shotgun (WGS) entry which is preliminary data.</text>
</comment>
<proteinExistence type="predicted"/>